<dbReference type="InterPro" id="IPR044946">
    <property type="entry name" value="Restrct_endonuc_typeI_TRD_sf"/>
</dbReference>
<organism evidence="5 6">
    <name type="scientific">Streptomyces nitrosporeus</name>
    <dbReference type="NCBI Taxonomy" id="28894"/>
    <lineage>
        <taxon>Bacteria</taxon>
        <taxon>Bacillati</taxon>
        <taxon>Actinomycetota</taxon>
        <taxon>Actinomycetes</taxon>
        <taxon>Kitasatosporales</taxon>
        <taxon>Streptomycetaceae</taxon>
        <taxon>Streptomyces</taxon>
    </lineage>
</organism>
<dbReference type="Pfam" id="PF01420">
    <property type="entry name" value="Methylase_S"/>
    <property type="match status" value="1"/>
</dbReference>
<dbReference type="GO" id="GO:0009307">
    <property type="term" value="P:DNA restriction-modification system"/>
    <property type="evidence" value="ECO:0007669"/>
    <property type="project" value="UniProtKB-KW"/>
</dbReference>
<evidence type="ECO:0000256" key="2">
    <source>
        <dbReference type="ARBA" id="ARBA00022747"/>
    </source>
</evidence>
<keyword evidence="5" id="KW-0255">Endonuclease</keyword>
<dbReference type="AlphaFoldDB" id="A0A5J6FG07"/>
<keyword evidence="3" id="KW-0238">DNA-binding</keyword>
<evidence type="ECO:0000313" key="6">
    <source>
        <dbReference type="Proteomes" id="UP000326178"/>
    </source>
</evidence>
<dbReference type="GO" id="GO:0004519">
    <property type="term" value="F:endonuclease activity"/>
    <property type="evidence" value="ECO:0007669"/>
    <property type="project" value="UniProtKB-KW"/>
</dbReference>
<dbReference type="InterPro" id="IPR000055">
    <property type="entry name" value="Restrct_endonuc_typeI_TRD"/>
</dbReference>
<keyword evidence="5" id="KW-0378">Hydrolase</keyword>
<comment type="similarity">
    <text evidence="1">Belongs to the type-I restriction system S methylase family.</text>
</comment>
<name>A0A5J6FG07_9ACTN</name>
<gene>
    <name evidence="5" type="ORF">CP967_24455</name>
</gene>
<sequence length="423" mass="46313">MTSVLGASLPNRWGASRLKHMTCLLNRGSAPNYVDNGPVRAISQAANQSAGLDWSRTRFHNYDGNATKLKGYLRQEDVLINSTGTGTLGRVGFFTGAPDDIPCMADSHVTIARTKSDELHPRFAYYWLGSQPFQEYVYAALAVGATNQIELNRESLGDAPVPVPPLEEQRRIADFLDAETASIDSLDTTRSAQLNLLAARERAMLDLSFREARSATPTRLKYLFSVRPRYGVLVPVFTDEGVPFIRVNDLLDLEGRADGLRNIPSELSAQYARSVVQPGDLLMSVVGTLGRAAIAPASLDGANIARAVCSMRFVPEVEVELVKSWLGTSAFHQQALVATSTDTAQPTLGMEDLGNFALTWPSDPKERKHLVREITRIQDSMRRLSSNLERQKSVLAERRQALIIAAVTGQIDVSTASGRGIEE</sequence>
<dbReference type="SUPFAM" id="SSF116734">
    <property type="entry name" value="DNA methylase specificity domain"/>
    <property type="match status" value="2"/>
</dbReference>
<dbReference type="REBASE" id="374566">
    <property type="entry name" value="S.Sni12769ORF24460P"/>
</dbReference>
<protein>
    <submittedName>
        <fullName evidence="5">Restriction endonuclease subunit S</fullName>
    </submittedName>
</protein>
<dbReference type="KEGG" id="snk:CP967_24455"/>
<feature type="domain" description="Type I restriction modification DNA specificity" evidence="4">
    <location>
        <begin position="62"/>
        <end position="195"/>
    </location>
</feature>
<dbReference type="Proteomes" id="UP000326178">
    <property type="component" value="Chromosome"/>
</dbReference>
<proteinExistence type="inferred from homology"/>
<dbReference type="OrthoDB" id="3197085at2"/>
<evidence type="ECO:0000256" key="1">
    <source>
        <dbReference type="ARBA" id="ARBA00010923"/>
    </source>
</evidence>
<evidence type="ECO:0000313" key="5">
    <source>
        <dbReference type="EMBL" id="QEU74717.1"/>
    </source>
</evidence>
<reference evidence="5 6" key="1">
    <citation type="submission" date="2017-09" db="EMBL/GenBank/DDBJ databases">
        <authorList>
            <person name="Lee N."/>
            <person name="Cho B.-K."/>
        </authorList>
    </citation>
    <scope>NUCLEOTIDE SEQUENCE [LARGE SCALE GENOMIC DNA]</scope>
    <source>
        <strain evidence="5 6">ATCC 12769</strain>
    </source>
</reference>
<dbReference type="PANTHER" id="PTHR30408:SF12">
    <property type="entry name" value="TYPE I RESTRICTION ENZYME MJAVIII SPECIFICITY SUBUNIT"/>
    <property type="match status" value="1"/>
</dbReference>
<evidence type="ECO:0000256" key="3">
    <source>
        <dbReference type="ARBA" id="ARBA00023125"/>
    </source>
</evidence>
<evidence type="ECO:0000259" key="4">
    <source>
        <dbReference type="Pfam" id="PF01420"/>
    </source>
</evidence>
<dbReference type="Gene3D" id="3.90.220.20">
    <property type="entry name" value="DNA methylase specificity domains"/>
    <property type="match status" value="2"/>
</dbReference>
<keyword evidence="5" id="KW-0540">Nuclease</keyword>
<dbReference type="PANTHER" id="PTHR30408">
    <property type="entry name" value="TYPE-1 RESTRICTION ENZYME ECOKI SPECIFICITY PROTEIN"/>
    <property type="match status" value="1"/>
</dbReference>
<dbReference type="GO" id="GO:0003677">
    <property type="term" value="F:DNA binding"/>
    <property type="evidence" value="ECO:0007669"/>
    <property type="project" value="UniProtKB-KW"/>
</dbReference>
<dbReference type="EMBL" id="CP023702">
    <property type="protein sequence ID" value="QEU74717.1"/>
    <property type="molecule type" value="Genomic_DNA"/>
</dbReference>
<dbReference type="RefSeq" id="WP_150490018.1">
    <property type="nucleotide sequence ID" value="NZ_BMUV01000002.1"/>
</dbReference>
<keyword evidence="6" id="KW-1185">Reference proteome</keyword>
<accession>A0A5J6FG07</accession>
<keyword evidence="2" id="KW-0680">Restriction system</keyword>
<dbReference type="InterPro" id="IPR052021">
    <property type="entry name" value="Type-I_RS_S_subunit"/>
</dbReference>